<keyword evidence="6 7" id="KW-1133">Transmembrane helix</keyword>
<comment type="caution">
    <text evidence="9">The sequence shown here is derived from an EMBL/GenBank/DDBJ whole genome shotgun (WGS) entry which is preliminary data.</text>
</comment>
<keyword evidence="5" id="KW-0129">CBS domain</keyword>
<dbReference type="PANTHER" id="PTHR22777:SF32">
    <property type="entry name" value="UPF0053 INNER MEMBRANE PROTEIN YFJD"/>
    <property type="match status" value="1"/>
</dbReference>
<keyword evidence="4" id="KW-0677">Repeat</keyword>
<dbReference type="EMBL" id="JAPFCC010000001">
    <property type="protein sequence ID" value="MCW7554621.1"/>
    <property type="molecule type" value="Genomic_DNA"/>
</dbReference>
<dbReference type="Pfam" id="PF01595">
    <property type="entry name" value="CNNM"/>
    <property type="match status" value="1"/>
</dbReference>
<accession>A0ABT3MZ17</accession>
<keyword evidence="6 7" id="KW-0812">Transmembrane</keyword>
<evidence type="ECO:0000256" key="5">
    <source>
        <dbReference type="ARBA" id="ARBA00023122"/>
    </source>
</evidence>
<name>A0ABT3MZ17_9GAMM</name>
<dbReference type="InterPro" id="IPR002550">
    <property type="entry name" value="CNNM"/>
</dbReference>
<dbReference type="PROSITE" id="PS51846">
    <property type="entry name" value="CNNM"/>
    <property type="match status" value="1"/>
</dbReference>
<dbReference type="InterPro" id="IPR046342">
    <property type="entry name" value="CBS_dom_sf"/>
</dbReference>
<sequence>MLLVVVVAALIVLLTAALSVIESAIIYVDELRLATILRNSSKNKPKNRDDIKYVIQQKDRHLSSMVVLITLISIAGSSVIGAIAAREFNDLGLAVFTVLLTYCMLVFAKILPKLYAVQVADQVLDYTAPFVRFVAFLLRPVIRFTLVWTRLFGIEDKRKPTLDELKGIIRHYGKTGIIARGERKMLEQALTSNRTTLGSFLEDTGPTVCLKAEATLGNVQERVLDQPYKRYLVVDNGKTTGVVLYRHLTSSLIRGHYDKKVSELARQVAWLEPDATLLEAMQALHETRSSVALLRGADPEKTRMVTAKQIYRAILQSA</sequence>
<dbReference type="RefSeq" id="WP_262564368.1">
    <property type="nucleotide sequence ID" value="NZ_JAPFCC010000001.1"/>
</dbReference>
<evidence type="ECO:0000256" key="2">
    <source>
        <dbReference type="ARBA" id="ARBA00006337"/>
    </source>
</evidence>
<dbReference type="Pfam" id="PF00571">
    <property type="entry name" value="CBS"/>
    <property type="match status" value="1"/>
</dbReference>
<reference evidence="9 10" key="1">
    <citation type="submission" date="2022-10" db="EMBL/GenBank/DDBJ databases">
        <title>High-quality genome sequences of two octocoral-associated bacteria, Endozoicomonas euniceicola EF212 and Endozoicomonas gorgoniicola PS125.</title>
        <authorList>
            <person name="Chiou Y.-J."/>
            <person name="Chen Y.-H."/>
        </authorList>
    </citation>
    <scope>NUCLEOTIDE SEQUENCE [LARGE SCALE GENOMIC DNA]</scope>
    <source>
        <strain evidence="9 10">PS125</strain>
    </source>
</reference>
<feature type="transmembrane region" description="Helical" evidence="7">
    <location>
        <begin position="130"/>
        <end position="149"/>
    </location>
</feature>
<evidence type="ECO:0000256" key="6">
    <source>
        <dbReference type="PROSITE-ProRule" id="PRU01193"/>
    </source>
</evidence>
<feature type="transmembrane region" description="Helical" evidence="7">
    <location>
        <begin position="91"/>
        <end position="110"/>
    </location>
</feature>
<evidence type="ECO:0000313" key="9">
    <source>
        <dbReference type="EMBL" id="MCW7554621.1"/>
    </source>
</evidence>
<dbReference type="InterPro" id="IPR000644">
    <property type="entry name" value="CBS_dom"/>
</dbReference>
<evidence type="ECO:0000259" key="8">
    <source>
        <dbReference type="PROSITE" id="PS51846"/>
    </source>
</evidence>
<dbReference type="PANTHER" id="PTHR22777">
    <property type="entry name" value="HEMOLYSIN-RELATED"/>
    <property type="match status" value="1"/>
</dbReference>
<keyword evidence="6 7" id="KW-0472">Membrane</keyword>
<feature type="domain" description="CNNM transmembrane" evidence="8">
    <location>
        <begin position="1"/>
        <end position="182"/>
    </location>
</feature>
<organism evidence="9 10">
    <name type="scientific">Endozoicomonas gorgoniicola</name>
    <dbReference type="NCBI Taxonomy" id="1234144"/>
    <lineage>
        <taxon>Bacteria</taxon>
        <taxon>Pseudomonadati</taxon>
        <taxon>Pseudomonadota</taxon>
        <taxon>Gammaproteobacteria</taxon>
        <taxon>Oceanospirillales</taxon>
        <taxon>Endozoicomonadaceae</taxon>
        <taxon>Endozoicomonas</taxon>
    </lineage>
</organism>
<keyword evidence="10" id="KW-1185">Reference proteome</keyword>
<evidence type="ECO:0000313" key="10">
    <source>
        <dbReference type="Proteomes" id="UP001209854"/>
    </source>
</evidence>
<comment type="similarity">
    <text evidence="2">Belongs to the UPF0053 family.</text>
</comment>
<dbReference type="Gene3D" id="3.10.580.10">
    <property type="entry name" value="CBS-domain"/>
    <property type="match status" value="1"/>
</dbReference>
<evidence type="ECO:0000256" key="7">
    <source>
        <dbReference type="SAM" id="Phobius"/>
    </source>
</evidence>
<comment type="subcellular location">
    <subcellularLocation>
        <location evidence="1">Cell membrane</location>
        <topology evidence="1">Multi-pass membrane protein</topology>
    </subcellularLocation>
</comment>
<dbReference type="Proteomes" id="UP001209854">
    <property type="component" value="Unassembled WGS sequence"/>
</dbReference>
<dbReference type="SUPFAM" id="SSF54631">
    <property type="entry name" value="CBS-domain pair"/>
    <property type="match status" value="1"/>
</dbReference>
<protein>
    <submittedName>
        <fullName evidence="9">CNNM domain-containing protein</fullName>
    </submittedName>
</protein>
<evidence type="ECO:0000256" key="1">
    <source>
        <dbReference type="ARBA" id="ARBA00004651"/>
    </source>
</evidence>
<keyword evidence="3" id="KW-1003">Cell membrane</keyword>
<proteinExistence type="inferred from homology"/>
<gene>
    <name evidence="9" type="ORF">NX722_18755</name>
</gene>
<feature type="transmembrane region" description="Helical" evidence="7">
    <location>
        <begin position="62"/>
        <end position="84"/>
    </location>
</feature>
<evidence type="ECO:0000256" key="3">
    <source>
        <dbReference type="ARBA" id="ARBA00022475"/>
    </source>
</evidence>
<evidence type="ECO:0000256" key="4">
    <source>
        <dbReference type="ARBA" id="ARBA00022737"/>
    </source>
</evidence>